<organism evidence="2 3">
    <name type="scientific">Coniella lustricola</name>
    <dbReference type="NCBI Taxonomy" id="2025994"/>
    <lineage>
        <taxon>Eukaryota</taxon>
        <taxon>Fungi</taxon>
        <taxon>Dikarya</taxon>
        <taxon>Ascomycota</taxon>
        <taxon>Pezizomycotina</taxon>
        <taxon>Sordariomycetes</taxon>
        <taxon>Sordariomycetidae</taxon>
        <taxon>Diaporthales</taxon>
        <taxon>Schizoparmaceae</taxon>
        <taxon>Coniella</taxon>
    </lineage>
</organism>
<evidence type="ECO:0000256" key="1">
    <source>
        <dbReference type="SAM" id="Phobius"/>
    </source>
</evidence>
<keyword evidence="1" id="KW-1133">Transmembrane helix</keyword>
<keyword evidence="3" id="KW-1185">Reference proteome</keyword>
<keyword evidence="1" id="KW-0472">Membrane</keyword>
<proteinExistence type="predicted"/>
<evidence type="ECO:0000313" key="2">
    <source>
        <dbReference type="EMBL" id="PSS03770.1"/>
    </source>
</evidence>
<reference evidence="2 3" key="1">
    <citation type="journal article" date="2018" name="Mycol. Prog.">
        <title>Coniella lustricola, a new species from submerged detritus.</title>
        <authorList>
            <person name="Raudabaugh D.B."/>
            <person name="Iturriaga T."/>
            <person name="Carver A."/>
            <person name="Mondo S."/>
            <person name="Pangilinan J."/>
            <person name="Lipzen A."/>
            <person name="He G."/>
            <person name="Amirebrahimi M."/>
            <person name="Grigoriev I.V."/>
            <person name="Miller A.N."/>
        </authorList>
    </citation>
    <scope>NUCLEOTIDE SEQUENCE [LARGE SCALE GENOMIC DNA]</scope>
    <source>
        <strain evidence="2 3">B22-T-1</strain>
    </source>
</reference>
<name>A0A2T3AMU5_9PEZI</name>
<dbReference type="EMBL" id="KZ678373">
    <property type="protein sequence ID" value="PSS03770.1"/>
    <property type="molecule type" value="Genomic_DNA"/>
</dbReference>
<evidence type="ECO:0000313" key="3">
    <source>
        <dbReference type="Proteomes" id="UP000241462"/>
    </source>
</evidence>
<dbReference type="InParanoid" id="A0A2T3AMU5"/>
<feature type="transmembrane region" description="Helical" evidence="1">
    <location>
        <begin position="40"/>
        <end position="57"/>
    </location>
</feature>
<dbReference type="AlphaFoldDB" id="A0A2T3AMU5"/>
<feature type="transmembrane region" description="Helical" evidence="1">
    <location>
        <begin position="12"/>
        <end position="34"/>
    </location>
</feature>
<sequence length="87" mass="9865">MNILIPTVVETLSHYFTLLIVTVCSLIENSAHFYTSGKGLMYSCMCVLALAAPRLILRAEYTQQPCIVVASYDQYRKHNFWSGVQKC</sequence>
<accession>A0A2T3AMU5</accession>
<keyword evidence="1" id="KW-0812">Transmembrane</keyword>
<protein>
    <submittedName>
        <fullName evidence="2">Uncharacterized protein</fullName>
    </submittedName>
</protein>
<gene>
    <name evidence="2" type="ORF">BD289DRAFT_420154</name>
</gene>
<dbReference type="Proteomes" id="UP000241462">
    <property type="component" value="Unassembled WGS sequence"/>
</dbReference>